<sequence length="262" mass="28110">MGDFLTSCYHKRGAGKKDGVSLLLQQGTCRQTALAFACVCCDPAAAGGDRYFTGQLLLWYRRMGALLCAKGRGTESRAVKESLERALRRMDEEILDYRTKMSGKCAGKGAEKGAGKDIEVSGILCGGDGFLLFHRGGQNIYQINTRFLRPNVKKIAGENTEVCGSGGCGEGQERFCIKQGILQPGTGVLLATASLCSNLTEEMLKGCMEMESLRTQRQLDKRLGELGREAEIRAKAAERGKGLGAALVVSLAEKAGGSRDGR</sequence>
<evidence type="ECO:0000313" key="1">
    <source>
        <dbReference type="EMBL" id="HIW80437.1"/>
    </source>
</evidence>
<comment type="caution">
    <text evidence="1">The sequence shown here is derived from an EMBL/GenBank/DDBJ whole genome shotgun (WGS) entry which is preliminary data.</text>
</comment>
<gene>
    <name evidence="1" type="ORF">H9742_02745</name>
</gene>
<dbReference type="Proteomes" id="UP000824265">
    <property type="component" value="Unassembled WGS sequence"/>
</dbReference>
<dbReference type="AlphaFoldDB" id="A0A9D1R5G7"/>
<proteinExistence type="predicted"/>
<name>A0A9D1R5G7_9FIRM</name>
<reference evidence="1" key="1">
    <citation type="journal article" date="2021" name="PeerJ">
        <title>Extensive microbial diversity within the chicken gut microbiome revealed by metagenomics and culture.</title>
        <authorList>
            <person name="Gilroy R."/>
            <person name="Ravi A."/>
            <person name="Getino M."/>
            <person name="Pursley I."/>
            <person name="Horton D.L."/>
            <person name="Alikhan N.F."/>
            <person name="Baker D."/>
            <person name="Gharbi K."/>
            <person name="Hall N."/>
            <person name="Watson M."/>
            <person name="Adriaenssens E.M."/>
            <person name="Foster-Nyarko E."/>
            <person name="Jarju S."/>
            <person name="Secka A."/>
            <person name="Antonio M."/>
            <person name="Oren A."/>
            <person name="Chaudhuri R.R."/>
            <person name="La Ragione R."/>
            <person name="Hildebrand F."/>
            <person name="Pallen M.J."/>
        </authorList>
    </citation>
    <scope>NUCLEOTIDE SEQUENCE</scope>
    <source>
        <strain evidence="1">CHK195-6426</strain>
    </source>
</reference>
<accession>A0A9D1R5G7</accession>
<reference evidence="1" key="2">
    <citation type="submission" date="2021-04" db="EMBL/GenBank/DDBJ databases">
        <authorList>
            <person name="Gilroy R."/>
        </authorList>
    </citation>
    <scope>NUCLEOTIDE SEQUENCE</scope>
    <source>
        <strain evidence="1">CHK195-6426</strain>
    </source>
</reference>
<protein>
    <submittedName>
        <fullName evidence="1">Uncharacterized protein</fullName>
    </submittedName>
</protein>
<organism evidence="1 2">
    <name type="scientific">Candidatus Acetatifactor stercoripullorum</name>
    <dbReference type="NCBI Taxonomy" id="2838414"/>
    <lineage>
        <taxon>Bacteria</taxon>
        <taxon>Bacillati</taxon>
        <taxon>Bacillota</taxon>
        <taxon>Clostridia</taxon>
        <taxon>Lachnospirales</taxon>
        <taxon>Lachnospiraceae</taxon>
        <taxon>Acetatifactor</taxon>
    </lineage>
</organism>
<dbReference type="EMBL" id="DXGH01000012">
    <property type="protein sequence ID" value="HIW80437.1"/>
    <property type="molecule type" value="Genomic_DNA"/>
</dbReference>
<evidence type="ECO:0000313" key="2">
    <source>
        <dbReference type="Proteomes" id="UP000824265"/>
    </source>
</evidence>